<dbReference type="EMBL" id="JARBHB010000004">
    <property type="protein sequence ID" value="KAJ8887246.1"/>
    <property type="molecule type" value="Genomic_DNA"/>
</dbReference>
<name>A0ABQ9HSE5_9NEOP</name>
<comment type="caution">
    <text evidence="1">The sequence shown here is derived from an EMBL/GenBank/DDBJ whole genome shotgun (WGS) entry which is preliminary data.</text>
</comment>
<sequence length="350" mass="39102">MKTKSNVLNAFTDMASFPKIRKVKCGTTIIQLQIAGLLNEDYGRAASVWRAESAFHATEIWPVTWHVFSDHEFVPSDSLTVEKNVSMPRDDPSSEESSFGDYTRKRTTCLVTGASFVLLSMLTSHREGKGGDIVHDFTLPPYIVGLGPIPAFAWSDFGKPWKTEMRMAGPGIEFRSSRMQDHTNYLEKHPQKSRTPINKCRNNDWMIAARCCEARHTNTNLTAMQTHRTRQSHCELTALLQIIRVHSSYRIIRWYSPRSFYSRTDATGPTAHMADHAEMFTELPALQGEHCPSPVSVAIRIPAGPRTRPIRVIATTAGPSPSVNISRIGSSARPSRALVLGHAMTRGTRP</sequence>
<evidence type="ECO:0000313" key="2">
    <source>
        <dbReference type="Proteomes" id="UP001159363"/>
    </source>
</evidence>
<reference evidence="1 2" key="1">
    <citation type="submission" date="2023-02" db="EMBL/GenBank/DDBJ databases">
        <title>LHISI_Scaffold_Assembly.</title>
        <authorList>
            <person name="Stuart O.P."/>
            <person name="Cleave R."/>
            <person name="Magrath M.J.L."/>
            <person name="Mikheyev A.S."/>
        </authorList>
    </citation>
    <scope>NUCLEOTIDE SEQUENCE [LARGE SCALE GENOMIC DNA]</scope>
    <source>
        <strain evidence="1">Daus_M_001</strain>
        <tissue evidence="1">Leg muscle</tissue>
    </source>
</reference>
<proteinExistence type="predicted"/>
<organism evidence="1 2">
    <name type="scientific">Dryococelus australis</name>
    <dbReference type="NCBI Taxonomy" id="614101"/>
    <lineage>
        <taxon>Eukaryota</taxon>
        <taxon>Metazoa</taxon>
        <taxon>Ecdysozoa</taxon>
        <taxon>Arthropoda</taxon>
        <taxon>Hexapoda</taxon>
        <taxon>Insecta</taxon>
        <taxon>Pterygota</taxon>
        <taxon>Neoptera</taxon>
        <taxon>Polyneoptera</taxon>
        <taxon>Phasmatodea</taxon>
        <taxon>Verophasmatodea</taxon>
        <taxon>Anareolatae</taxon>
        <taxon>Phasmatidae</taxon>
        <taxon>Eurycanthinae</taxon>
        <taxon>Dryococelus</taxon>
    </lineage>
</organism>
<evidence type="ECO:0000313" key="1">
    <source>
        <dbReference type="EMBL" id="KAJ8887246.1"/>
    </source>
</evidence>
<dbReference type="Proteomes" id="UP001159363">
    <property type="component" value="Chromosome X"/>
</dbReference>
<accession>A0ABQ9HSE5</accession>
<protein>
    <submittedName>
        <fullName evidence="1">Uncharacterized protein</fullName>
    </submittedName>
</protein>
<gene>
    <name evidence="1" type="ORF">PR048_013461</name>
</gene>
<keyword evidence="2" id="KW-1185">Reference proteome</keyword>
<feature type="non-terminal residue" evidence="1">
    <location>
        <position position="350"/>
    </location>
</feature>